<proteinExistence type="predicted"/>
<dbReference type="PROSITE" id="PS00028">
    <property type="entry name" value="ZINC_FINGER_C2H2_1"/>
    <property type="match status" value="1"/>
</dbReference>
<dbReference type="CDD" id="cd20453">
    <property type="entry name" value="Tudor_PHF20"/>
    <property type="match status" value="1"/>
</dbReference>
<dbReference type="SUPFAM" id="SSF57667">
    <property type="entry name" value="beta-beta-alpha zinc fingers"/>
    <property type="match status" value="1"/>
</dbReference>
<feature type="region of interest" description="Disordered" evidence="12">
    <location>
        <begin position="598"/>
        <end position="678"/>
    </location>
</feature>
<dbReference type="InterPro" id="IPR004092">
    <property type="entry name" value="Mbt"/>
</dbReference>
<keyword evidence="7" id="KW-0862">Zinc</keyword>
<evidence type="ECO:0000256" key="8">
    <source>
        <dbReference type="ARBA" id="ARBA00022990"/>
    </source>
</evidence>
<feature type="region of interest" description="Disordered" evidence="12">
    <location>
        <begin position="1507"/>
        <end position="1546"/>
    </location>
</feature>
<dbReference type="Proteomes" id="UP001497482">
    <property type="component" value="Chromosome 6"/>
</dbReference>
<evidence type="ECO:0000256" key="1">
    <source>
        <dbReference type="ARBA" id="ARBA00004123"/>
    </source>
</evidence>
<dbReference type="Gene3D" id="1.10.555.10">
    <property type="entry name" value="Rho GTPase activation protein"/>
    <property type="match status" value="1"/>
</dbReference>
<keyword evidence="6 11" id="KW-0863">Zinc-finger</keyword>
<dbReference type="FunFam" id="3.30.40.10:FF:000196">
    <property type="entry name" value="PHD finger protein 20 (Predicted)"/>
    <property type="match status" value="1"/>
</dbReference>
<keyword evidence="9" id="KW-0539">Nucleus</keyword>
<dbReference type="FunFam" id="2.20.70.10:FF:000022">
    <property type="entry name" value="Rho GTPase activating protein 39"/>
    <property type="match status" value="1"/>
</dbReference>
<feature type="domain" description="Rho-GAP" evidence="15">
    <location>
        <begin position="976"/>
        <end position="1164"/>
    </location>
</feature>
<evidence type="ECO:0000256" key="11">
    <source>
        <dbReference type="PROSITE-ProRule" id="PRU00042"/>
    </source>
</evidence>
<dbReference type="InterPro" id="IPR036020">
    <property type="entry name" value="WW_dom_sf"/>
</dbReference>
<evidence type="ECO:0000256" key="3">
    <source>
        <dbReference type="ARBA" id="ARBA00022553"/>
    </source>
</evidence>
<dbReference type="SMART" id="SM00324">
    <property type="entry name" value="RhoGAP"/>
    <property type="match status" value="1"/>
</dbReference>
<evidence type="ECO:0000256" key="5">
    <source>
        <dbReference type="ARBA" id="ARBA00022737"/>
    </source>
</evidence>
<dbReference type="GO" id="GO:0005737">
    <property type="term" value="C:cytoplasm"/>
    <property type="evidence" value="ECO:0007669"/>
    <property type="project" value="TreeGrafter"/>
</dbReference>
<evidence type="ECO:0000256" key="9">
    <source>
        <dbReference type="ARBA" id="ARBA00023242"/>
    </source>
</evidence>
<dbReference type="Gene3D" id="2.20.70.10">
    <property type="match status" value="1"/>
</dbReference>
<keyword evidence="18" id="KW-1185">Reference proteome</keyword>
<dbReference type="InterPro" id="IPR001202">
    <property type="entry name" value="WW_dom"/>
</dbReference>
<dbReference type="GO" id="GO:0006355">
    <property type="term" value="P:regulation of DNA-templated transcription"/>
    <property type="evidence" value="ECO:0007669"/>
    <property type="project" value="InterPro"/>
</dbReference>
<dbReference type="InterPro" id="IPR002999">
    <property type="entry name" value="Tudor"/>
</dbReference>
<feature type="region of interest" description="Disordered" evidence="12">
    <location>
        <begin position="422"/>
        <end position="552"/>
    </location>
</feature>
<feature type="domain" description="WW" evidence="13">
    <location>
        <begin position="50"/>
        <end position="84"/>
    </location>
</feature>
<feature type="compositionally biased region" description="Polar residues" evidence="12">
    <location>
        <begin position="1427"/>
        <end position="1448"/>
    </location>
</feature>
<dbReference type="SMART" id="SM00456">
    <property type="entry name" value="WW"/>
    <property type="match status" value="2"/>
</dbReference>
<evidence type="ECO:0000259" key="16">
    <source>
        <dbReference type="PROSITE" id="PS51016"/>
    </source>
</evidence>
<feature type="region of interest" description="Disordered" evidence="12">
    <location>
        <begin position="1675"/>
        <end position="1710"/>
    </location>
</feature>
<feature type="region of interest" description="Disordered" evidence="12">
    <location>
        <begin position="1365"/>
        <end position="1487"/>
    </location>
</feature>
<feature type="compositionally biased region" description="Polar residues" evidence="12">
    <location>
        <begin position="203"/>
        <end position="213"/>
    </location>
</feature>
<dbReference type="SUPFAM" id="SSF63748">
    <property type="entry name" value="Tudor/PWWP/MBT"/>
    <property type="match status" value="2"/>
</dbReference>
<keyword evidence="3" id="KW-0597">Phosphoprotein</keyword>
<evidence type="ECO:0000259" key="13">
    <source>
        <dbReference type="PROSITE" id="PS50020"/>
    </source>
</evidence>
<dbReference type="Gene3D" id="2.30.30.140">
    <property type="match status" value="2"/>
</dbReference>
<comment type="subcellular location">
    <subcellularLocation>
        <location evidence="1">Nucleus</location>
    </subcellularLocation>
</comment>
<feature type="compositionally biased region" description="Polar residues" evidence="12">
    <location>
        <begin position="153"/>
        <end position="164"/>
    </location>
</feature>
<dbReference type="Gene3D" id="3.30.40.10">
    <property type="entry name" value="Zinc/RING finger domain, C3HC4 (zinc finger)"/>
    <property type="match status" value="1"/>
</dbReference>
<dbReference type="FunFam" id="2.30.30.140:FF:000049">
    <property type="entry name" value="PHD finger protein 20 (Predicted)"/>
    <property type="match status" value="1"/>
</dbReference>
<name>A0AAV2M5W7_KNICA</name>
<evidence type="ECO:0000256" key="2">
    <source>
        <dbReference type="ARBA" id="ARBA00022468"/>
    </source>
</evidence>
<dbReference type="InterPro" id="IPR011011">
    <property type="entry name" value="Znf_FYVE_PHD"/>
</dbReference>
<keyword evidence="5" id="KW-0677">Repeat</keyword>
<dbReference type="SMART" id="SM00139">
    <property type="entry name" value="MyTH4"/>
    <property type="match status" value="1"/>
</dbReference>
<keyword evidence="2" id="KW-0343">GTPase activation</keyword>
<dbReference type="Pfam" id="PF00784">
    <property type="entry name" value="MyTH4"/>
    <property type="match status" value="1"/>
</dbReference>
<dbReference type="GO" id="GO:0005856">
    <property type="term" value="C:cytoskeleton"/>
    <property type="evidence" value="ECO:0007669"/>
    <property type="project" value="InterPro"/>
</dbReference>
<dbReference type="Pfam" id="PF20826">
    <property type="entry name" value="PHD_5"/>
    <property type="match status" value="1"/>
</dbReference>
<feature type="compositionally biased region" description="Basic and acidic residues" evidence="12">
    <location>
        <begin position="1961"/>
        <end position="1970"/>
    </location>
</feature>
<dbReference type="GO" id="GO:0005654">
    <property type="term" value="C:nucleoplasm"/>
    <property type="evidence" value="ECO:0007669"/>
    <property type="project" value="UniProtKB-ARBA"/>
</dbReference>
<dbReference type="CDD" id="cd04389">
    <property type="entry name" value="RhoGAP_KIAA1688"/>
    <property type="match status" value="1"/>
</dbReference>
<evidence type="ECO:0000256" key="12">
    <source>
        <dbReference type="SAM" id="MobiDB-lite"/>
    </source>
</evidence>
<dbReference type="SUPFAM" id="SSF51045">
    <property type="entry name" value="WW domain"/>
    <property type="match status" value="1"/>
</dbReference>
<feature type="compositionally biased region" description="Basic and acidic residues" evidence="12">
    <location>
        <begin position="214"/>
        <end position="223"/>
    </location>
</feature>
<dbReference type="PANTHER" id="PTHR45876:SF4">
    <property type="entry name" value="RHO GTPASE-ACTIVATING PROTEIN 39"/>
    <property type="match status" value="1"/>
</dbReference>
<keyword evidence="4" id="KW-0479">Metal-binding</keyword>
<gene>
    <name evidence="17" type="ORF">KC01_LOCUS35569</name>
</gene>
<evidence type="ECO:0000256" key="7">
    <source>
        <dbReference type="ARBA" id="ARBA00022833"/>
    </source>
</evidence>
<feature type="domain" description="WW" evidence="13">
    <location>
        <begin position="96"/>
        <end position="123"/>
    </location>
</feature>
<accession>A0AAV2M5W7</accession>
<dbReference type="InterPro" id="IPR008936">
    <property type="entry name" value="Rho_GTPase_activation_prot"/>
</dbReference>
<evidence type="ECO:0000259" key="15">
    <source>
        <dbReference type="PROSITE" id="PS50238"/>
    </source>
</evidence>
<dbReference type="InterPro" id="IPR013087">
    <property type="entry name" value="Znf_C2H2_type"/>
</dbReference>
<evidence type="ECO:0000259" key="14">
    <source>
        <dbReference type="PROSITE" id="PS50157"/>
    </source>
</evidence>
<reference evidence="17 18" key="1">
    <citation type="submission" date="2024-04" db="EMBL/GenBank/DDBJ databases">
        <authorList>
            <person name="Waldvogel A.-M."/>
            <person name="Schoenle A."/>
        </authorList>
    </citation>
    <scope>NUCLEOTIDE SEQUENCE [LARGE SCALE GENOMIC DNA]</scope>
</reference>
<dbReference type="EMBL" id="OZ035828">
    <property type="protein sequence ID" value="CAL1608689.1"/>
    <property type="molecule type" value="Genomic_DNA"/>
</dbReference>
<dbReference type="PROSITE" id="PS50157">
    <property type="entry name" value="ZINC_FINGER_C2H2_2"/>
    <property type="match status" value="1"/>
</dbReference>
<feature type="compositionally biased region" description="Polar residues" evidence="12">
    <location>
        <begin position="325"/>
        <end position="341"/>
    </location>
</feature>
<evidence type="ECO:0000256" key="10">
    <source>
        <dbReference type="ARBA" id="ARBA00070269"/>
    </source>
</evidence>
<evidence type="ECO:0000256" key="4">
    <source>
        <dbReference type="ARBA" id="ARBA00022723"/>
    </source>
</evidence>
<evidence type="ECO:0000313" key="17">
    <source>
        <dbReference type="EMBL" id="CAL1608689.1"/>
    </source>
</evidence>
<dbReference type="CDD" id="cd20104">
    <property type="entry name" value="MBT_PHF20L1-like"/>
    <property type="match status" value="1"/>
</dbReference>
<evidence type="ECO:0000256" key="6">
    <source>
        <dbReference type="ARBA" id="ARBA00022771"/>
    </source>
</evidence>
<dbReference type="InterPro" id="IPR041297">
    <property type="entry name" value="Crb2_Tudor"/>
</dbReference>
<dbReference type="InterPro" id="IPR036236">
    <property type="entry name" value="Znf_C2H2_sf"/>
</dbReference>
<feature type="region of interest" description="Disordered" evidence="12">
    <location>
        <begin position="137"/>
        <end position="231"/>
    </location>
</feature>
<protein>
    <recommendedName>
        <fullName evidence="10">Rho GTPase-activating protein 39</fullName>
    </recommendedName>
</protein>
<dbReference type="Pfam" id="PF18115">
    <property type="entry name" value="Tudor_3"/>
    <property type="match status" value="1"/>
</dbReference>
<feature type="compositionally biased region" description="Basic and acidic residues" evidence="12">
    <location>
        <begin position="137"/>
        <end position="152"/>
    </location>
</feature>
<dbReference type="InterPro" id="IPR000857">
    <property type="entry name" value="MyTH4_dom"/>
</dbReference>
<sequence length="2179" mass="245605">MDSPRVDSALSSTFSSVCRQDLKFPLSAQELHTNLLFSLFATWLQCEEMAGTSSDWVEILEPRSRERMYVNLITGECGWEPPSGVPVRQADGNQWWELFDPNSGRFYYYNSTGRRTVWHQPQGADIVPLSQLQAMKRSKEAKKAGALDRAQHDTTGSISSMGSQDRSKPLSEEDRDPLANSLNTQDECSHPELDPSVDRRSQGDGSSVELNSESGKDTQRDGLQRWQPAPGSKAAMLVKVNSMSRGQAMQQQQFLQLSGSGKTNTLIIHTANSKQGGHSAQGYKTAPSGKSGIDARHAHHLRKASNGSFCLVADGGHPSPRLHRSQTSTPRPVSPQYNYSTPIYDEPVTECPIYDEPPMDMEIEGAHLYNGQQLSHLTPTQSLQKPKFLQHPTPGSRHRRNPSCSDYSPAGLECIKHMVNIDPKQGPATSSPVPTRTPSPTSRQEPLVPQTHPQSRGQVREREATQAPNTLDKKQNWRVLEATVQRAMDARHSRQSSQASQDFPSSTPQPTANYQDSGYSTGPSPSLRRKSRRRVGPGAVAGGRPGSVGSTGELCAHEKLMAEMREVVSRSNTMREVRAGLDPQDMVDRGVIPRTRSPANSLRWYGDSTGGSGRSTSREDLASAPRSLGRGIPALSPLEMPGRQKRTYEKVDTLETTVTSQTSLSSPETPGPPSQVGTLELSTTLDGHKKGMADGRTASLGPHRTEGGKGAVSDGGRGIRMSYQLAYATLRQPPPPEVGMEDWASKHLNMHTQGLFRRRVSIANMLSWNRGSIKKPMLVTSNRTVRKEACEMFKLVQAFMGDRPSRLDRRHSALLIVTKCWDLPGLRDELYVQLVRQTTGNGSPRSLAAGWELMAVSLAFFAPSPKFRCYLEGYIQRHTEPISDKKCESHIELHVTQFILDQQDLKLKKNSKSRKKRKQSTDEEDEGLAISTYAKFCHRKLQKVAITGGKKGLRKPTLEEIDHSRRAIVTPSLFGSSLEEVMERQSELFPDRKLPWVQVQLSQYVLGLGGAQTEGIFRVPGDIDEVNALKLQVDQWRIPENLSDPNVPASLMKLWYRELEEPLIPMDFYKQCISNCDDPGAAITVVQSLPELNRLVLCYFINFLQVFAQPSNVSITKMDVNNLAMVMAPNCLRCQSDDPRIIFENTRKEMAFLRMLIVHLDTSFIEGRAPVEQSHHGGEKFNCVARSRRGTSRFWAFHWNYSALFGLTPSHTHWGQGSRNHTDVASMNKTPPNRRGITFEVGAQLEARDSLKNWYPANIEKIDYEDEKVLIHYRQWSHRYDEWFDWTSPYLRPVERVQLRRRGQNSDGSMPGFHVNDKVLASWSDCRFYPAKVTTVNNDGSYTVKFYDGVVQTVKGIHVKPFIKERGVGRPRSGDRMVRSGPNRRDRKSHQNGGPKMKHARRSTSDQEDDSSEEEDHVEQMKANGDIESSSCHEQNDVSNHNGDTELSNGVKMESDTCDFNGEIANEEGLSEQRTKPYSDFSKPYTDSNDISTLTETGSITMTTAQANGDAEEKPVGQTESTQYPVDVPTLQPAKPIRKQGFHNPNRFSREPLYRVIKNQPPPVLSINLDHNPFKCSAPGCSKSFRKAKLLHYHMKYYHGEEQLPELERGSLRNVHTRTEDKPTAVFEGPKRRRTISATMQSVGMVTGPKAGGRRTSAPPAVNAQAHHQRALLREKSKENQLDRNVFQPDKDDKSAFDMGSVKDKFREKPKQKDFLRIKLKKRKKKKKAMSDYTGSEENIDLLGHQAKLNLTLKSPHTHIQNPETWPRRPGKALSEQIQEDDEDSLSDWSTDSCGWTDDDFEDLDVTTPPLSIDSGAVDTGDQEIVRCICEVEEENDFMIQCEECLCWQHGTCMGLLEDNVPDIYTCYICRDPPGQRLSQRYWYEREWLSNGHMFGLSFLGENYSRQNAKKITSTHQLLGDVHHVLEMLNGLRLKMSVLQDNSHSDLQLWRQPWKQAERTRFHTDSDSCRGSDLAPSPAAPDEDLSRGEGLISNALEKLSRATTAHNSSSSCSSSPFPSFQDSYITSDHCYQKPRAYYPAVEQRLVVETRQASEVDGNLRNTEELLEPEQRYRSLLPDSEKPKTASTCNKVGNTWSQEVKEERKHAEDNSQHHQQWQLNLLDHIDAVQDQVSYRMDFIERELDVLESWLDYTVKQDSAGITFFITRLRLSAIFLKFLHD</sequence>
<dbReference type="InterPro" id="IPR019786">
    <property type="entry name" value="Zinc_finger_PHD-type_CS"/>
</dbReference>
<dbReference type="GO" id="GO:0007165">
    <property type="term" value="P:signal transduction"/>
    <property type="evidence" value="ECO:0007669"/>
    <property type="project" value="InterPro"/>
</dbReference>
<dbReference type="FunFam" id="1.10.555.10:FF:000011">
    <property type="entry name" value="Rho GTPase-activating protein 39"/>
    <property type="match status" value="1"/>
</dbReference>
<dbReference type="PROSITE" id="PS50238">
    <property type="entry name" value="RHOGAP"/>
    <property type="match status" value="1"/>
</dbReference>
<dbReference type="Pfam" id="PF02820">
    <property type="entry name" value="MBT"/>
    <property type="match status" value="1"/>
</dbReference>
<feature type="region of interest" description="Disordered" evidence="12">
    <location>
        <begin position="1961"/>
        <end position="1987"/>
    </location>
</feature>
<evidence type="ECO:0000313" key="18">
    <source>
        <dbReference type="Proteomes" id="UP001497482"/>
    </source>
</evidence>
<dbReference type="SMART" id="SM00333">
    <property type="entry name" value="TUDOR"/>
    <property type="match status" value="2"/>
</dbReference>
<feature type="region of interest" description="Disordered" evidence="12">
    <location>
        <begin position="696"/>
        <end position="715"/>
    </location>
</feature>
<keyword evidence="8" id="KW-0007">Acetylation</keyword>
<feature type="compositionally biased region" description="Basic and acidic residues" evidence="12">
    <location>
        <begin position="187"/>
        <end position="202"/>
    </location>
</feature>
<feature type="compositionally biased region" description="Polar residues" evidence="12">
    <location>
        <begin position="654"/>
        <end position="668"/>
    </location>
</feature>
<dbReference type="InterPro" id="IPR038185">
    <property type="entry name" value="MyTH4_dom_sf"/>
</dbReference>
<feature type="compositionally biased region" description="Acidic residues" evidence="12">
    <location>
        <begin position="1406"/>
        <end position="1417"/>
    </location>
</feature>
<dbReference type="Pfam" id="PF00620">
    <property type="entry name" value="RhoGAP"/>
    <property type="match status" value="1"/>
</dbReference>
<dbReference type="PANTHER" id="PTHR45876">
    <property type="entry name" value="FI04035P"/>
    <property type="match status" value="1"/>
</dbReference>
<organism evidence="17 18">
    <name type="scientific">Knipowitschia caucasica</name>
    <name type="common">Caucasian dwarf goby</name>
    <name type="synonym">Pomatoschistus caucasicus</name>
    <dbReference type="NCBI Taxonomy" id="637954"/>
    <lineage>
        <taxon>Eukaryota</taxon>
        <taxon>Metazoa</taxon>
        <taxon>Chordata</taxon>
        <taxon>Craniata</taxon>
        <taxon>Vertebrata</taxon>
        <taxon>Euteleostomi</taxon>
        <taxon>Actinopterygii</taxon>
        <taxon>Neopterygii</taxon>
        <taxon>Teleostei</taxon>
        <taxon>Neoteleostei</taxon>
        <taxon>Acanthomorphata</taxon>
        <taxon>Gobiaria</taxon>
        <taxon>Gobiiformes</taxon>
        <taxon>Gobioidei</taxon>
        <taxon>Gobiidae</taxon>
        <taxon>Gobiinae</taxon>
        <taxon>Knipowitschia</taxon>
    </lineage>
</organism>
<feature type="compositionally biased region" description="Polar residues" evidence="12">
    <location>
        <begin position="502"/>
        <end position="521"/>
    </location>
</feature>
<dbReference type="InterPro" id="IPR013083">
    <property type="entry name" value="Znf_RING/FYVE/PHD"/>
</dbReference>
<feature type="compositionally biased region" description="Basic and acidic residues" evidence="12">
    <location>
        <begin position="1365"/>
        <end position="1378"/>
    </location>
</feature>
<dbReference type="SUPFAM" id="SSF57903">
    <property type="entry name" value="FYVE/PHD zinc finger"/>
    <property type="match status" value="1"/>
</dbReference>
<feature type="compositionally biased region" description="Basic residues" evidence="12">
    <location>
        <begin position="1385"/>
        <end position="1402"/>
    </location>
</feature>
<feature type="region of interest" description="Disordered" evidence="12">
    <location>
        <begin position="313"/>
        <end position="342"/>
    </location>
</feature>
<feature type="compositionally biased region" description="Low complexity" evidence="12">
    <location>
        <begin position="429"/>
        <end position="443"/>
    </location>
</feature>
<feature type="compositionally biased region" description="Basic and acidic residues" evidence="12">
    <location>
        <begin position="1689"/>
        <end position="1710"/>
    </location>
</feature>
<dbReference type="CDD" id="cd15634">
    <property type="entry name" value="PHD_PHF20"/>
    <property type="match status" value="1"/>
</dbReference>
<dbReference type="PROSITE" id="PS01359">
    <property type="entry name" value="ZF_PHD_1"/>
    <property type="match status" value="1"/>
</dbReference>
<feature type="domain" description="C2H2-type" evidence="14">
    <location>
        <begin position="1574"/>
        <end position="1604"/>
    </location>
</feature>
<dbReference type="GO" id="GO:0008270">
    <property type="term" value="F:zinc ion binding"/>
    <property type="evidence" value="ECO:0007669"/>
    <property type="project" value="UniProtKB-KW"/>
</dbReference>
<dbReference type="GO" id="GO:0005096">
    <property type="term" value="F:GTPase activator activity"/>
    <property type="evidence" value="ECO:0007669"/>
    <property type="project" value="UniProtKB-KW"/>
</dbReference>
<dbReference type="PROSITE" id="PS50020">
    <property type="entry name" value="WW_DOMAIN_2"/>
    <property type="match status" value="2"/>
</dbReference>
<dbReference type="InterPro" id="IPR000198">
    <property type="entry name" value="RhoGAP_dom"/>
</dbReference>
<dbReference type="PROSITE" id="PS51016">
    <property type="entry name" value="MYTH4"/>
    <property type="match status" value="1"/>
</dbReference>
<feature type="domain" description="MyTH4" evidence="16">
    <location>
        <begin position="768"/>
        <end position="929"/>
    </location>
</feature>
<dbReference type="Gene3D" id="1.25.40.530">
    <property type="entry name" value="MyTH4 domain"/>
    <property type="match status" value="1"/>
</dbReference>
<dbReference type="Gene3D" id="3.30.160.60">
    <property type="entry name" value="Classic Zinc Finger"/>
    <property type="match status" value="1"/>
</dbReference>
<feature type="region of interest" description="Disordered" evidence="12">
    <location>
        <begin position="384"/>
        <end position="407"/>
    </location>
</feature>
<dbReference type="SUPFAM" id="SSF48350">
    <property type="entry name" value="GTPase activation domain, GAP"/>
    <property type="match status" value="1"/>
</dbReference>